<evidence type="ECO:0000313" key="3">
    <source>
        <dbReference type="Proteomes" id="UP000828390"/>
    </source>
</evidence>
<dbReference type="AlphaFoldDB" id="A0A9D4DMX5"/>
<organism evidence="2 3">
    <name type="scientific">Dreissena polymorpha</name>
    <name type="common">Zebra mussel</name>
    <name type="synonym">Mytilus polymorpha</name>
    <dbReference type="NCBI Taxonomy" id="45954"/>
    <lineage>
        <taxon>Eukaryota</taxon>
        <taxon>Metazoa</taxon>
        <taxon>Spiralia</taxon>
        <taxon>Lophotrochozoa</taxon>
        <taxon>Mollusca</taxon>
        <taxon>Bivalvia</taxon>
        <taxon>Autobranchia</taxon>
        <taxon>Heteroconchia</taxon>
        <taxon>Euheterodonta</taxon>
        <taxon>Imparidentia</taxon>
        <taxon>Neoheterodontei</taxon>
        <taxon>Myida</taxon>
        <taxon>Dreissenoidea</taxon>
        <taxon>Dreissenidae</taxon>
        <taxon>Dreissena</taxon>
    </lineage>
</organism>
<proteinExistence type="predicted"/>
<evidence type="ECO:0000313" key="2">
    <source>
        <dbReference type="EMBL" id="KAH3752597.1"/>
    </source>
</evidence>
<reference evidence="2" key="2">
    <citation type="submission" date="2020-11" db="EMBL/GenBank/DDBJ databases">
        <authorList>
            <person name="McCartney M.A."/>
            <person name="Auch B."/>
            <person name="Kono T."/>
            <person name="Mallez S."/>
            <person name="Becker A."/>
            <person name="Gohl D.M."/>
            <person name="Silverstein K.A.T."/>
            <person name="Koren S."/>
            <person name="Bechman K.B."/>
            <person name="Herman A."/>
            <person name="Abrahante J.E."/>
            <person name="Garbe J."/>
        </authorList>
    </citation>
    <scope>NUCLEOTIDE SEQUENCE</scope>
    <source>
        <strain evidence="2">Duluth1</strain>
        <tissue evidence="2">Whole animal</tissue>
    </source>
</reference>
<accession>A0A9D4DMX5</accession>
<protein>
    <submittedName>
        <fullName evidence="2">Uncharacterized protein</fullName>
    </submittedName>
</protein>
<dbReference type="Proteomes" id="UP000828390">
    <property type="component" value="Unassembled WGS sequence"/>
</dbReference>
<evidence type="ECO:0000256" key="1">
    <source>
        <dbReference type="SAM" id="MobiDB-lite"/>
    </source>
</evidence>
<name>A0A9D4DMX5_DREPO</name>
<keyword evidence="3" id="KW-1185">Reference proteome</keyword>
<sequence length="106" mass="12325">MLTPRIMKLHRYIDHDWQMTPIDFQVTRTKVKVTVTGFPANLEIGENLEKDSLREKSGNLGENPEIREKSGNFVWPDNNDNFHPIAELHIANSADQMRCRKFLTCN</sequence>
<feature type="region of interest" description="Disordered" evidence="1">
    <location>
        <begin position="53"/>
        <end position="73"/>
    </location>
</feature>
<gene>
    <name evidence="2" type="ORF">DPMN_187218</name>
</gene>
<reference evidence="2" key="1">
    <citation type="journal article" date="2019" name="bioRxiv">
        <title>The Genome of the Zebra Mussel, Dreissena polymorpha: A Resource for Invasive Species Research.</title>
        <authorList>
            <person name="McCartney M.A."/>
            <person name="Auch B."/>
            <person name="Kono T."/>
            <person name="Mallez S."/>
            <person name="Zhang Y."/>
            <person name="Obille A."/>
            <person name="Becker A."/>
            <person name="Abrahante J.E."/>
            <person name="Garbe J."/>
            <person name="Badalamenti J.P."/>
            <person name="Herman A."/>
            <person name="Mangelson H."/>
            <person name="Liachko I."/>
            <person name="Sullivan S."/>
            <person name="Sone E.D."/>
            <person name="Koren S."/>
            <person name="Silverstein K.A.T."/>
            <person name="Beckman K.B."/>
            <person name="Gohl D.M."/>
        </authorList>
    </citation>
    <scope>NUCLEOTIDE SEQUENCE</scope>
    <source>
        <strain evidence="2">Duluth1</strain>
        <tissue evidence="2">Whole animal</tissue>
    </source>
</reference>
<comment type="caution">
    <text evidence="2">The sequence shown here is derived from an EMBL/GenBank/DDBJ whole genome shotgun (WGS) entry which is preliminary data.</text>
</comment>
<dbReference type="EMBL" id="JAIWYP010000010">
    <property type="protein sequence ID" value="KAH3752597.1"/>
    <property type="molecule type" value="Genomic_DNA"/>
</dbReference>